<evidence type="ECO:0000313" key="2">
    <source>
        <dbReference type="EMBL" id="SEE29325.1"/>
    </source>
</evidence>
<feature type="region of interest" description="Disordered" evidence="1">
    <location>
        <begin position="29"/>
        <end position="66"/>
    </location>
</feature>
<name>A0A1H5HNE0_9MICC</name>
<dbReference type="Proteomes" id="UP000182725">
    <property type="component" value="Unassembled WGS sequence"/>
</dbReference>
<reference evidence="2 3" key="1">
    <citation type="submission" date="2016-10" db="EMBL/GenBank/DDBJ databases">
        <authorList>
            <person name="de Groot N.N."/>
        </authorList>
    </citation>
    <scope>NUCLEOTIDE SEQUENCE [LARGE SCALE GENOMIC DNA]</scope>
    <source>
        <strain evidence="2 3">DSM 22274</strain>
    </source>
</reference>
<evidence type="ECO:0000313" key="3">
    <source>
        <dbReference type="Proteomes" id="UP000182725"/>
    </source>
</evidence>
<evidence type="ECO:0000256" key="1">
    <source>
        <dbReference type="SAM" id="MobiDB-lite"/>
    </source>
</evidence>
<dbReference type="EMBL" id="FNTV01000001">
    <property type="protein sequence ID" value="SEE29325.1"/>
    <property type="molecule type" value="Genomic_DNA"/>
</dbReference>
<organism evidence="2 3">
    <name type="scientific">Arthrobacter alpinus</name>
    <dbReference type="NCBI Taxonomy" id="656366"/>
    <lineage>
        <taxon>Bacteria</taxon>
        <taxon>Bacillati</taxon>
        <taxon>Actinomycetota</taxon>
        <taxon>Actinomycetes</taxon>
        <taxon>Micrococcales</taxon>
        <taxon>Micrococcaceae</taxon>
        <taxon>Arthrobacter</taxon>
    </lineage>
</organism>
<protein>
    <submittedName>
        <fullName evidence="2">Uncharacterized protein</fullName>
    </submittedName>
</protein>
<dbReference type="AlphaFoldDB" id="A0A1H5HNE0"/>
<feature type="compositionally biased region" description="Basic and acidic residues" evidence="1">
    <location>
        <begin position="52"/>
        <end position="65"/>
    </location>
</feature>
<gene>
    <name evidence="2" type="ORF">SAMN04489740_1061</name>
</gene>
<accession>A0A1H5HNE0</accession>
<sequence>MEAWASILWIEIGRSYSVENGVIVADREPSDSRCGSHYPTEGKVESTQCARGYEERDSDSERAEADAEDQYVYPLPGYRTKYIFDEQCKGCADQYGDKEAAHQHDGP</sequence>
<proteinExistence type="predicted"/>